<comment type="similarity">
    <text evidence="3">Belongs to the peroxidase family. Ascorbate peroxidase subfamily.</text>
</comment>
<dbReference type="FunFam" id="1.10.520.10:FF:000009">
    <property type="entry name" value="Peroxidase"/>
    <property type="match status" value="2"/>
</dbReference>
<keyword evidence="12 18" id="KW-1015">Disulfide bond</keyword>
<dbReference type="Gene3D" id="1.10.520.10">
    <property type="match status" value="2"/>
</dbReference>
<dbReference type="InterPro" id="IPR000823">
    <property type="entry name" value="Peroxidase_pln"/>
</dbReference>
<feature type="binding site" evidence="16">
    <location>
        <position position="560"/>
    </location>
    <ligand>
        <name>Ca(2+)</name>
        <dbReference type="ChEBI" id="CHEBI:29108"/>
        <label>2</label>
    </ligand>
</feature>
<feature type="disulfide bond" evidence="18">
    <location>
        <begin position="352"/>
        <end position="430"/>
    </location>
</feature>
<accession>A0AAD4SLV2</accession>
<dbReference type="CDD" id="cd00693">
    <property type="entry name" value="secretory_peroxidase"/>
    <property type="match status" value="2"/>
</dbReference>
<dbReference type="Gene3D" id="1.10.420.10">
    <property type="entry name" value="Peroxidase, domain 2"/>
    <property type="match status" value="2"/>
</dbReference>
<evidence type="ECO:0000256" key="9">
    <source>
        <dbReference type="ARBA" id="ARBA00022837"/>
    </source>
</evidence>
<feature type="binding site" evidence="16">
    <location>
        <position position="391"/>
    </location>
    <ligand>
        <name>Ca(2+)</name>
        <dbReference type="ChEBI" id="CHEBI:29108"/>
        <label>1</label>
    </ligand>
</feature>
<evidence type="ECO:0000256" key="19">
    <source>
        <dbReference type="SAM" id="SignalP"/>
    </source>
</evidence>
<feature type="domain" description="Plant heme peroxidase family profile" evidence="20">
    <location>
        <begin position="342"/>
        <end position="632"/>
    </location>
</feature>
<feature type="active site" description="Proton acceptor" evidence="14">
    <location>
        <position position="383"/>
    </location>
</feature>
<dbReference type="GO" id="GO:0042744">
    <property type="term" value="P:hydrogen peroxide catabolic process"/>
    <property type="evidence" value="ECO:0007669"/>
    <property type="project" value="InterPro"/>
</dbReference>
<feature type="signal peptide" evidence="19">
    <location>
        <begin position="1"/>
        <end position="31"/>
    </location>
</feature>
<comment type="subcellular location">
    <subcellularLocation>
        <location evidence="2">Secreted</location>
    </subcellularLocation>
</comment>
<evidence type="ECO:0000313" key="21">
    <source>
        <dbReference type="EMBL" id="KAI3911315.1"/>
    </source>
</evidence>
<dbReference type="InterPro" id="IPR002016">
    <property type="entry name" value="Haem_peroxidase"/>
</dbReference>
<feature type="binding site" description="axial binding residue" evidence="16">
    <location>
        <position position="508"/>
    </location>
    <ligand>
        <name>heme b</name>
        <dbReference type="ChEBI" id="CHEBI:60344"/>
    </ligand>
    <ligandPart>
        <name>Fe</name>
        <dbReference type="ChEBI" id="CHEBI:18248"/>
    </ligandPart>
</feature>
<protein>
    <recommendedName>
        <fullName evidence="4">peroxidase</fullName>
        <ecNumber evidence="4">1.11.1.7</ecNumber>
    </recommendedName>
</protein>
<keyword evidence="6" id="KW-0349">Heme</keyword>
<evidence type="ECO:0000256" key="14">
    <source>
        <dbReference type="PIRSR" id="PIRSR600823-1"/>
    </source>
</evidence>
<dbReference type="InterPro" id="IPR019794">
    <property type="entry name" value="Peroxidases_AS"/>
</dbReference>
<feature type="binding site" evidence="16">
    <location>
        <position position="387"/>
    </location>
    <ligand>
        <name>Ca(2+)</name>
        <dbReference type="ChEBI" id="CHEBI:29108"/>
        <label>1</label>
    </ligand>
</feature>
<dbReference type="InterPro" id="IPR033905">
    <property type="entry name" value="Secretory_peroxidase"/>
</dbReference>
<dbReference type="PANTHER" id="PTHR31388">
    <property type="entry name" value="PEROXIDASE 72-RELATED"/>
    <property type="match status" value="1"/>
</dbReference>
<evidence type="ECO:0000256" key="5">
    <source>
        <dbReference type="ARBA" id="ARBA00022559"/>
    </source>
</evidence>
<dbReference type="InterPro" id="IPR019793">
    <property type="entry name" value="Peroxidases_heam-ligand_BS"/>
</dbReference>
<dbReference type="PROSITE" id="PS00436">
    <property type="entry name" value="PEROXIDASE_2"/>
    <property type="match status" value="2"/>
</dbReference>
<comment type="catalytic activity">
    <reaction evidence="1">
        <text>2 a phenolic donor + H2O2 = 2 a phenolic radical donor + 2 H2O</text>
        <dbReference type="Rhea" id="RHEA:56136"/>
        <dbReference type="ChEBI" id="CHEBI:15377"/>
        <dbReference type="ChEBI" id="CHEBI:16240"/>
        <dbReference type="ChEBI" id="CHEBI:139520"/>
        <dbReference type="ChEBI" id="CHEBI:139521"/>
        <dbReference type="EC" id="1.11.1.7"/>
    </reaction>
</comment>
<evidence type="ECO:0000256" key="18">
    <source>
        <dbReference type="PIRSR" id="PIRSR600823-5"/>
    </source>
</evidence>
<evidence type="ECO:0000256" key="6">
    <source>
        <dbReference type="ARBA" id="ARBA00022617"/>
    </source>
</evidence>
<keyword evidence="9 16" id="KW-0106">Calcium</keyword>
<feature type="binding site" evidence="16">
    <location>
        <position position="555"/>
    </location>
    <ligand>
        <name>Ca(2+)</name>
        <dbReference type="ChEBI" id="CHEBI:29108"/>
        <label>2</label>
    </ligand>
</feature>
<evidence type="ECO:0000256" key="17">
    <source>
        <dbReference type="PIRSR" id="PIRSR600823-4"/>
    </source>
</evidence>
<feature type="disulfide bond" evidence="18">
    <location>
        <begin position="515"/>
        <end position="540"/>
    </location>
</feature>
<dbReference type="GO" id="GO:0006979">
    <property type="term" value="P:response to oxidative stress"/>
    <property type="evidence" value="ECO:0007669"/>
    <property type="project" value="InterPro"/>
</dbReference>
<dbReference type="PRINTS" id="PR00458">
    <property type="entry name" value="PEROXIDASE"/>
</dbReference>
<evidence type="ECO:0000256" key="16">
    <source>
        <dbReference type="PIRSR" id="PIRSR600823-3"/>
    </source>
</evidence>
<dbReference type="SUPFAM" id="SSF48113">
    <property type="entry name" value="Heme-dependent peroxidases"/>
    <property type="match status" value="2"/>
</dbReference>
<evidence type="ECO:0000313" key="22">
    <source>
        <dbReference type="Proteomes" id="UP001202328"/>
    </source>
</evidence>
<evidence type="ECO:0000256" key="3">
    <source>
        <dbReference type="ARBA" id="ARBA00006873"/>
    </source>
</evidence>
<keyword evidence="8 19" id="KW-0732">Signal</keyword>
<dbReference type="Proteomes" id="UP001202328">
    <property type="component" value="Unassembled WGS sequence"/>
</dbReference>
<dbReference type="GO" id="GO:0140825">
    <property type="term" value="F:lactoperoxidase activity"/>
    <property type="evidence" value="ECO:0007669"/>
    <property type="project" value="UniProtKB-EC"/>
</dbReference>
<keyword evidence="10" id="KW-0560">Oxidoreductase</keyword>
<comment type="cofactor">
    <cofactor evidence="16">
        <name>heme b</name>
        <dbReference type="ChEBI" id="CHEBI:60344"/>
    </cofactor>
    <text evidence="16">Binds 1 heme b (iron(II)-protoporphyrin IX) group per subunit.</text>
</comment>
<feature type="domain" description="Plant heme peroxidase family profile" evidence="20">
    <location>
        <begin position="32"/>
        <end position="351"/>
    </location>
</feature>
<evidence type="ECO:0000256" key="4">
    <source>
        <dbReference type="ARBA" id="ARBA00012313"/>
    </source>
</evidence>
<sequence length="632" mass="67387">MSYFSSSTFSFVSYVLVLCMMLGMQINTTSAQLNTNFYATSCPNALSTIRTAVRSTVLNDRRLGASILRLHFHDCFQPYISFCIYTICKTSIFSGCDASVLLDDTTGFTGEKNAGPNANSLRGFNVIDTIKSQLETLCPRTVSCADILTVAARDSVVALGGRSWNVPLGRRDSRTASATAANNNLPGPGSSLSGLITSFGNKGFTPKEMVILSGAHTIGLSRCLHFRNRIHTETNIDTAFANSLKGICPLSGGSNNLAPFDSSTTVFDNTYFRDLTNRRGLLHSDQVLFNGGSTDAQVRIYSNDNPTFLADFAVAMVKMGNLSPLTVLCMLGGMHMNTTSAQLSANFYATSCPNVLSTIQTAVRAAVANERRMGASLLRLHFHDCFGCDASILLDDRASFTGEKNAGPNANSVRGYDVIDTIKTQVEALCPKTVSCADILAVAARDSVVALGGRSWKVPLGRRDSRTASANAANSNLPGPGSSLSGLITNFANKGFTAKEMVTLSGSHSIGQAQCASFRSRIHTESNIDTAFANSLKGICPTSGSSSNPAPLDSTPILFDNTYYKNLVSKKGLLHSDQELFNGGSTDAQVTAYSNSNPTFLTDFAVAMVKMGNLSPLTGSNGEIRTNCRKTN</sequence>
<keyword evidence="5" id="KW-0575">Peroxidase</keyword>
<dbReference type="AlphaFoldDB" id="A0AAD4SLV2"/>
<evidence type="ECO:0000256" key="10">
    <source>
        <dbReference type="ARBA" id="ARBA00023002"/>
    </source>
</evidence>
<evidence type="ECO:0000256" key="11">
    <source>
        <dbReference type="ARBA" id="ARBA00023004"/>
    </source>
</evidence>
<dbReference type="FunFam" id="1.10.420.10:FF:000006">
    <property type="entry name" value="Peroxidase"/>
    <property type="match status" value="2"/>
</dbReference>
<feature type="disulfide bond" evidence="18">
    <location>
        <begin position="436"/>
        <end position="628"/>
    </location>
</feature>
<keyword evidence="11 16" id="KW-0408">Iron</keyword>
<evidence type="ECO:0000256" key="2">
    <source>
        <dbReference type="ARBA" id="ARBA00004613"/>
    </source>
</evidence>
<dbReference type="PANTHER" id="PTHR31388:SF247">
    <property type="entry name" value="PEROXIDASE"/>
    <property type="match status" value="1"/>
</dbReference>
<proteinExistence type="inferred from homology"/>
<evidence type="ECO:0000256" key="7">
    <source>
        <dbReference type="ARBA" id="ARBA00022723"/>
    </source>
</evidence>
<keyword evidence="7 16" id="KW-0479">Metal-binding</keyword>
<feature type="binding site" evidence="16">
    <location>
        <position position="403"/>
    </location>
    <ligand>
        <name>Ca(2+)</name>
        <dbReference type="ChEBI" id="CHEBI:29108"/>
        <label>1</label>
    </ligand>
</feature>
<dbReference type="GO" id="GO:0020037">
    <property type="term" value="F:heme binding"/>
    <property type="evidence" value="ECO:0007669"/>
    <property type="project" value="InterPro"/>
</dbReference>
<evidence type="ECO:0000256" key="13">
    <source>
        <dbReference type="ARBA" id="ARBA00023180"/>
    </source>
</evidence>
<feature type="disulfide bond" evidence="18">
    <location>
        <begin position="385"/>
        <end position="388"/>
    </location>
</feature>
<reference evidence="21" key="1">
    <citation type="submission" date="2022-04" db="EMBL/GenBank/DDBJ databases">
        <title>A functionally conserved STORR gene fusion in Papaver species that diverged 16.8 million years ago.</title>
        <authorList>
            <person name="Catania T."/>
        </authorList>
    </citation>
    <scope>NUCLEOTIDE SEQUENCE</scope>
    <source>
        <strain evidence="21">S-188037</strain>
    </source>
</reference>
<evidence type="ECO:0000256" key="8">
    <source>
        <dbReference type="ARBA" id="ARBA00022729"/>
    </source>
</evidence>
<keyword evidence="13" id="KW-0325">Glycoprotein</keyword>
<organism evidence="21 22">
    <name type="scientific">Papaver atlanticum</name>
    <dbReference type="NCBI Taxonomy" id="357466"/>
    <lineage>
        <taxon>Eukaryota</taxon>
        <taxon>Viridiplantae</taxon>
        <taxon>Streptophyta</taxon>
        <taxon>Embryophyta</taxon>
        <taxon>Tracheophyta</taxon>
        <taxon>Spermatophyta</taxon>
        <taxon>Magnoliopsida</taxon>
        <taxon>Ranunculales</taxon>
        <taxon>Papaveraceae</taxon>
        <taxon>Papaveroideae</taxon>
        <taxon>Papaver</taxon>
    </lineage>
</organism>
<feature type="binding site" evidence="16">
    <location>
        <position position="389"/>
    </location>
    <ligand>
        <name>Ca(2+)</name>
        <dbReference type="ChEBI" id="CHEBI:29108"/>
        <label>1</label>
    </ligand>
</feature>
<comment type="cofactor">
    <cofactor evidence="16">
        <name>Ca(2+)</name>
        <dbReference type="ChEBI" id="CHEBI:29108"/>
    </cofactor>
    <text evidence="16">Binds 2 calcium ions per subunit.</text>
</comment>
<feature type="binding site" evidence="15">
    <location>
        <position position="478"/>
    </location>
    <ligand>
        <name>substrate</name>
    </ligand>
</feature>
<evidence type="ECO:0000259" key="20">
    <source>
        <dbReference type="PROSITE" id="PS50873"/>
    </source>
</evidence>
<dbReference type="GO" id="GO:0046872">
    <property type="term" value="F:metal ion binding"/>
    <property type="evidence" value="ECO:0007669"/>
    <property type="project" value="UniProtKB-KW"/>
</dbReference>
<gene>
    <name evidence="21" type="ORF">MKW98_010202</name>
</gene>
<dbReference type="PRINTS" id="PR00461">
    <property type="entry name" value="PLPEROXIDASE"/>
</dbReference>
<name>A0AAD4SLV2_9MAGN</name>
<comment type="caution">
    <text evidence="21">The sequence shown here is derived from an EMBL/GenBank/DDBJ whole genome shotgun (WGS) entry which is preliminary data.</text>
</comment>
<dbReference type="Pfam" id="PF00141">
    <property type="entry name" value="peroxidase"/>
    <property type="match status" value="2"/>
</dbReference>
<feature type="binding site" evidence="16">
    <location>
        <position position="553"/>
    </location>
    <ligand>
        <name>Ca(2+)</name>
        <dbReference type="ChEBI" id="CHEBI:29108"/>
        <label>2</label>
    </ligand>
</feature>
<feature type="binding site" evidence="16">
    <location>
        <position position="384"/>
    </location>
    <ligand>
        <name>Ca(2+)</name>
        <dbReference type="ChEBI" id="CHEBI:29108"/>
        <label>1</label>
    </ligand>
</feature>
<feature type="site" description="Transition state stabilizer" evidence="17">
    <location>
        <position position="379"/>
    </location>
</feature>
<dbReference type="EC" id="1.11.1.7" evidence="4"/>
<dbReference type="GO" id="GO:0005576">
    <property type="term" value="C:extracellular region"/>
    <property type="evidence" value="ECO:0007669"/>
    <property type="project" value="UniProtKB-SubCell"/>
</dbReference>
<evidence type="ECO:0000256" key="12">
    <source>
        <dbReference type="ARBA" id="ARBA00023157"/>
    </source>
</evidence>
<dbReference type="PROSITE" id="PS50873">
    <property type="entry name" value="PEROXIDASE_4"/>
    <property type="match status" value="2"/>
</dbReference>
<dbReference type="EMBL" id="JAJJMB010010045">
    <property type="protein sequence ID" value="KAI3911315.1"/>
    <property type="molecule type" value="Genomic_DNA"/>
</dbReference>
<dbReference type="PROSITE" id="PS00435">
    <property type="entry name" value="PEROXIDASE_1"/>
    <property type="match status" value="2"/>
</dbReference>
<feature type="chain" id="PRO_5041986968" description="peroxidase" evidence="19">
    <location>
        <begin position="32"/>
        <end position="632"/>
    </location>
</feature>
<evidence type="ECO:0000256" key="15">
    <source>
        <dbReference type="PIRSR" id="PIRSR600823-2"/>
    </source>
</evidence>
<keyword evidence="22" id="KW-1185">Reference proteome</keyword>
<evidence type="ECO:0000256" key="1">
    <source>
        <dbReference type="ARBA" id="ARBA00000189"/>
    </source>
</evidence>
<dbReference type="InterPro" id="IPR010255">
    <property type="entry name" value="Haem_peroxidase_sf"/>
</dbReference>